<keyword evidence="2" id="KW-0812">Transmembrane</keyword>
<accession>A0A0W0UFQ2</accession>
<dbReference type="PATRIC" id="fig|455.5.peg.992"/>
<feature type="transmembrane region" description="Helical" evidence="2">
    <location>
        <begin position="408"/>
        <end position="429"/>
    </location>
</feature>
<keyword evidence="1" id="KW-0175">Coiled coil</keyword>
<comment type="caution">
    <text evidence="3">The sequence shown here is derived from an EMBL/GenBank/DDBJ whole genome shotgun (WGS) entry which is preliminary data.</text>
</comment>
<dbReference type="SUPFAM" id="SSF57997">
    <property type="entry name" value="Tropomyosin"/>
    <property type="match status" value="1"/>
</dbReference>
<feature type="coiled-coil region" evidence="1">
    <location>
        <begin position="14"/>
        <end position="41"/>
    </location>
</feature>
<feature type="transmembrane region" description="Helical" evidence="2">
    <location>
        <begin position="435"/>
        <end position="459"/>
    </location>
</feature>
<evidence type="ECO:0000256" key="1">
    <source>
        <dbReference type="SAM" id="Coils"/>
    </source>
</evidence>
<name>A0A0W0UFQ2_9GAMM</name>
<keyword evidence="2" id="KW-1133">Transmembrane helix</keyword>
<protein>
    <submittedName>
        <fullName evidence="3">Chromosome partition protein Smc</fullName>
    </submittedName>
</protein>
<dbReference type="EMBL" id="LNYG01000013">
    <property type="protein sequence ID" value="KTD06738.1"/>
    <property type="molecule type" value="Genomic_DNA"/>
</dbReference>
<dbReference type="AlphaFoldDB" id="A0A0W0UFQ2"/>
<evidence type="ECO:0000256" key="2">
    <source>
        <dbReference type="SAM" id="Phobius"/>
    </source>
</evidence>
<sequence length="495" mass="56041">MLSIKNIIYSQTNIDQWNEKLPALENEITVEEESINSAKSQLRPLNRSLDHLQIQIDGVEAEIFLLQRAQRQRQHSHHHHSVHFPLTHHHHNDGDSAETISRLQTQLAHFNLTRQSLRRDIASQEVLIKASEASIQNAQQKCNWIKEHTKKAQQFLQTLKEQPDLLVKSLHDRIFQKFFDYEYNHPAGLSPRVRFCLLNLPAKLQELAPVVTPNNFPDSKEFDFKKYTQINYLRLCGFIWEMYSQVKKEGTDEKFTDLLIELINELHIDENGDLPDELHSGSTAKVHFQDIKNQVHVLSDLTDKELLTLESTIFKTKLEELHTYLPPNDNVHASIAHATQLIEDEVTQKTQQNEAIDYHFYIAALDDFLILQKKPQLQNMDVSVVAHLDLLAKHASGAPSLGKKIGGALLMVAGLFLLTVSIATLVATFGSSSFFSATGIVMGGMLATTAVTGGAFTFFGGRLVNQGRQQGLSKALVTTQEQCQDYYFSTSQLAQ</sequence>
<gene>
    <name evidence="3" type="primary">smc_1</name>
    <name evidence="3" type="ORF">Ljam_0933</name>
</gene>
<dbReference type="Proteomes" id="UP000054715">
    <property type="component" value="Unassembled WGS sequence"/>
</dbReference>
<proteinExistence type="predicted"/>
<organism evidence="3 4">
    <name type="scientific">Legionella jamestowniensis</name>
    <dbReference type="NCBI Taxonomy" id="455"/>
    <lineage>
        <taxon>Bacteria</taxon>
        <taxon>Pseudomonadati</taxon>
        <taxon>Pseudomonadota</taxon>
        <taxon>Gammaproteobacteria</taxon>
        <taxon>Legionellales</taxon>
        <taxon>Legionellaceae</taxon>
        <taxon>Legionella</taxon>
    </lineage>
</organism>
<reference evidence="3 4" key="1">
    <citation type="submission" date="2015-11" db="EMBL/GenBank/DDBJ databases">
        <title>Genomic analysis of 38 Legionella species identifies large and diverse effector repertoires.</title>
        <authorList>
            <person name="Burstein D."/>
            <person name="Amaro F."/>
            <person name="Zusman T."/>
            <person name="Lifshitz Z."/>
            <person name="Cohen O."/>
            <person name="Gilbert J.A."/>
            <person name="Pupko T."/>
            <person name="Shuman H.A."/>
            <person name="Segal G."/>
        </authorList>
    </citation>
    <scope>NUCLEOTIDE SEQUENCE [LARGE SCALE GENOMIC DNA]</scope>
    <source>
        <strain evidence="3 4">JA-26-G1-E2</strain>
    </source>
</reference>
<keyword evidence="2" id="KW-0472">Membrane</keyword>
<evidence type="ECO:0000313" key="3">
    <source>
        <dbReference type="EMBL" id="KTD06738.1"/>
    </source>
</evidence>
<evidence type="ECO:0000313" key="4">
    <source>
        <dbReference type="Proteomes" id="UP000054715"/>
    </source>
</evidence>